<sequence>MTSLYRSVVFLLSVATIQVQGGKDDQQQPELQRPTLQADYLYRRPRLPRPTCMRKSDLKPYLQIQENDEYRQFIECEDSYLKLKYNYVKEPSMSKTYSHLQVATKKFDDSKVLFQTINKDYVLFYSFESTSPPKSYSTEIPALYGKHGSARCMSLRPLNLVLPYEVEMHKYLSQDDYGSPHVTRVIDYVVTENTYVLVLEHPGKDWVVLDRYLMKHSRFSAERVCDITREVVTALLSLRNLGVAHGDVTERNILYNEETGGVKLMNFGHSGPLEKWNQDRSATKPSDDESCSWGTEKDDIWDIGQFMYHLLTSKNPFKNQAVQKDVSKKLRNSLGNPESQLSINTVDLFVYIGFHSILGVENVYTWLRGGVLNGEADLDQLLVGRDCGACNLWGRGMIIGRWQQRLADFLQVAYRQYQSTLWKYHRDRLVEVG</sequence>
<gene>
    <name evidence="12" type="ORF">BASA50_005589</name>
</gene>
<dbReference type="EMBL" id="JAFCIX010000274">
    <property type="protein sequence ID" value="KAH6595753.1"/>
    <property type="molecule type" value="Genomic_DNA"/>
</dbReference>
<keyword evidence="10" id="KW-0732">Signal</keyword>
<evidence type="ECO:0000313" key="13">
    <source>
        <dbReference type="Proteomes" id="UP001648503"/>
    </source>
</evidence>
<keyword evidence="7" id="KW-0067">ATP-binding</keyword>
<reference evidence="12 13" key="1">
    <citation type="submission" date="2021-02" db="EMBL/GenBank/DDBJ databases">
        <title>Variation within the Batrachochytrium salamandrivorans European outbreak.</title>
        <authorList>
            <person name="Kelly M."/>
            <person name="Pasmans F."/>
            <person name="Shea T.P."/>
            <person name="Munoz J.F."/>
            <person name="Carranza S."/>
            <person name="Cuomo C.A."/>
            <person name="Martel A."/>
        </authorList>
    </citation>
    <scope>NUCLEOTIDE SEQUENCE [LARGE SCALE GENOMIC DNA]</scope>
    <source>
        <strain evidence="12 13">AMFP18/2</strain>
    </source>
</reference>
<name>A0ABQ8FC90_9FUNG</name>
<comment type="catalytic activity">
    <reaction evidence="9">
        <text>L-seryl-[protein] + ATP = O-phospho-L-seryl-[protein] + ADP + H(+)</text>
        <dbReference type="Rhea" id="RHEA:17989"/>
        <dbReference type="Rhea" id="RHEA-COMP:9863"/>
        <dbReference type="Rhea" id="RHEA-COMP:11604"/>
        <dbReference type="ChEBI" id="CHEBI:15378"/>
        <dbReference type="ChEBI" id="CHEBI:29999"/>
        <dbReference type="ChEBI" id="CHEBI:30616"/>
        <dbReference type="ChEBI" id="CHEBI:83421"/>
        <dbReference type="ChEBI" id="CHEBI:456216"/>
        <dbReference type="EC" id="2.7.11.1"/>
    </reaction>
</comment>
<dbReference type="EC" id="2.7.11.1" evidence="2"/>
<evidence type="ECO:0000259" key="11">
    <source>
        <dbReference type="PROSITE" id="PS50011"/>
    </source>
</evidence>
<evidence type="ECO:0000256" key="7">
    <source>
        <dbReference type="ARBA" id="ARBA00022840"/>
    </source>
</evidence>
<proteinExistence type="predicted"/>
<keyword evidence="6" id="KW-0418">Kinase</keyword>
<dbReference type="PROSITE" id="PS50011">
    <property type="entry name" value="PROTEIN_KINASE_DOM"/>
    <property type="match status" value="1"/>
</dbReference>
<dbReference type="Proteomes" id="UP001648503">
    <property type="component" value="Unassembled WGS sequence"/>
</dbReference>
<evidence type="ECO:0000256" key="2">
    <source>
        <dbReference type="ARBA" id="ARBA00012513"/>
    </source>
</evidence>
<dbReference type="PANTHER" id="PTHR22984:SF25">
    <property type="entry name" value="PROTEIN KINASE DOMAIN-CONTAINING PROTEIN"/>
    <property type="match status" value="1"/>
</dbReference>
<feature type="chain" id="PRO_5046182732" description="non-specific serine/threonine protein kinase" evidence="10">
    <location>
        <begin position="22"/>
        <end position="433"/>
    </location>
</feature>
<evidence type="ECO:0000256" key="9">
    <source>
        <dbReference type="ARBA" id="ARBA00048679"/>
    </source>
</evidence>
<evidence type="ECO:0000256" key="8">
    <source>
        <dbReference type="ARBA" id="ARBA00047899"/>
    </source>
</evidence>
<dbReference type="PANTHER" id="PTHR22984">
    <property type="entry name" value="SERINE/THREONINE-PROTEIN KINASE PIM"/>
    <property type="match status" value="1"/>
</dbReference>
<protein>
    <recommendedName>
        <fullName evidence="2">non-specific serine/threonine protein kinase</fullName>
        <ecNumber evidence="2">2.7.11.1</ecNumber>
    </recommendedName>
</protein>
<dbReference type="SMART" id="SM00220">
    <property type="entry name" value="S_TKc"/>
    <property type="match status" value="1"/>
</dbReference>
<dbReference type="InterPro" id="IPR011009">
    <property type="entry name" value="Kinase-like_dom_sf"/>
</dbReference>
<keyword evidence="3" id="KW-0723">Serine/threonine-protein kinase</keyword>
<evidence type="ECO:0000256" key="10">
    <source>
        <dbReference type="SAM" id="SignalP"/>
    </source>
</evidence>
<dbReference type="InterPro" id="IPR000719">
    <property type="entry name" value="Prot_kinase_dom"/>
</dbReference>
<dbReference type="InterPro" id="IPR051138">
    <property type="entry name" value="PIM_Ser/Thr_kinase"/>
</dbReference>
<keyword evidence="4" id="KW-0808">Transferase</keyword>
<dbReference type="Pfam" id="PF00069">
    <property type="entry name" value="Pkinase"/>
    <property type="match status" value="1"/>
</dbReference>
<feature type="domain" description="Protein kinase" evidence="11">
    <location>
        <begin position="82"/>
        <end position="433"/>
    </location>
</feature>
<dbReference type="SUPFAM" id="SSF56112">
    <property type="entry name" value="Protein kinase-like (PK-like)"/>
    <property type="match status" value="1"/>
</dbReference>
<evidence type="ECO:0000256" key="5">
    <source>
        <dbReference type="ARBA" id="ARBA00022741"/>
    </source>
</evidence>
<organism evidence="12 13">
    <name type="scientific">Batrachochytrium salamandrivorans</name>
    <dbReference type="NCBI Taxonomy" id="1357716"/>
    <lineage>
        <taxon>Eukaryota</taxon>
        <taxon>Fungi</taxon>
        <taxon>Fungi incertae sedis</taxon>
        <taxon>Chytridiomycota</taxon>
        <taxon>Chytridiomycota incertae sedis</taxon>
        <taxon>Chytridiomycetes</taxon>
        <taxon>Rhizophydiales</taxon>
        <taxon>Rhizophydiales incertae sedis</taxon>
        <taxon>Batrachochytrium</taxon>
    </lineage>
</organism>
<comment type="subcellular location">
    <subcellularLocation>
        <location evidence="1">Host cell</location>
    </subcellularLocation>
</comment>
<evidence type="ECO:0000313" key="12">
    <source>
        <dbReference type="EMBL" id="KAH6595753.1"/>
    </source>
</evidence>
<evidence type="ECO:0000256" key="3">
    <source>
        <dbReference type="ARBA" id="ARBA00022527"/>
    </source>
</evidence>
<accession>A0ABQ8FC90</accession>
<evidence type="ECO:0000256" key="6">
    <source>
        <dbReference type="ARBA" id="ARBA00022777"/>
    </source>
</evidence>
<evidence type="ECO:0000256" key="4">
    <source>
        <dbReference type="ARBA" id="ARBA00022679"/>
    </source>
</evidence>
<keyword evidence="5" id="KW-0547">Nucleotide-binding</keyword>
<feature type="signal peptide" evidence="10">
    <location>
        <begin position="1"/>
        <end position="21"/>
    </location>
</feature>
<dbReference type="Gene3D" id="1.10.510.10">
    <property type="entry name" value="Transferase(Phosphotransferase) domain 1"/>
    <property type="match status" value="1"/>
</dbReference>
<evidence type="ECO:0000256" key="1">
    <source>
        <dbReference type="ARBA" id="ARBA00004340"/>
    </source>
</evidence>
<comment type="caution">
    <text evidence="12">The sequence shown here is derived from an EMBL/GenBank/DDBJ whole genome shotgun (WGS) entry which is preliminary data.</text>
</comment>
<comment type="catalytic activity">
    <reaction evidence="8">
        <text>L-threonyl-[protein] + ATP = O-phospho-L-threonyl-[protein] + ADP + H(+)</text>
        <dbReference type="Rhea" id="RHEA:46608"/>
        <dbReference type="Rhea" id="RHEA-COMP:11060"/>
        <dbReference type="Rhea" id="RHEA-COMP:11605"/>
        <dbReference type="ChEBI" id="CHEBI:15378"/>
        <dbReference type="ChEBI" id="CHEBI:30013"/>
        <dbReference type="ChEBI" id="CHEBI:30616"/>
        <dbReference type="ChEBI" id="CHEBI:61977"/>
        <dbReference type="ChEBI" id="CHEBI:456216"/>
        <dbReference type="EC" id="2.7.11.1"/>
    </reaction>
</comment>
<keyword evidence="13" id="KW-1185">Reference proteome</keyword>